<evidence type="ECO:0000256" key="7">
    <source>
        <dbReference type="ARBA" id="ARBA00049972"/>
    </source>
</evidence>
<dbReference type="Pfam" id="PF00883">
    <property type="entry name" value="Peptidase_M17"/>
    <property type="match status" value="1"/>
</dbReference>
<evidence type="ECO:0000256" key="3">
    <source>
        <dbReference type="ARBA" id="ARBA00009528"/>
    </source>
</evidence>
<dbReference type="Proteomes" id="UP000190951">
    <property type="component" value="Chromosome"/>
</dbReference>
<dbReference type="NCBIfam" id="NF002083">
    <property type="entry name" value="PRK00913.3-5"/>
    <property type="match status" value="1"/>
</dbReference>
<dbReference type="CDD" id="cd00433">
    <property type="entry name" value="Peptidase_M17"/>
    <property type="match status" value="1"/>
</dbReference>
<comment type="function">
    <text evidence="7 8">Presumably involved in the processing and regular turnover of intracellular proteins. Catalyzes the removal of unsubstituted N-terminal amino acids from various peptides.</text>
</comment>
<comment type="cofactor">
    <cofactor evidence="8">
        <name>Mn(2+)</name>
        <dbReference type="ChEBI" id="CHEBI:29035"/>
    </cofactor>
    <text evidence="8">Binds 2 manganese ions per subunit.</text>
</comment>
<dbReference type="SUPFAM" id="SSF52949">
    <property type="entry name" value="Macro domain-like"/>
    <property type="match status" value="1"/>
</dbReference>
<feature type="binding site" evidence="8">
    <location>
        <position position="339"/>
    </location>
    <ligand>
        <name>Mn(2+)</name>
        <dbReference type="ChEBI" id="CHEBI:29035"/>
        <label>2</label>
    </ligand>
</feature>
<feature type="binding site" evidence="8">
    <location>
        <position position="255"/>
    </location>
    <ligand>
        <name>Mn(2+)</name>
        <dbReference type="ChEBI" id="CHEBI:29035"/>
        <label>2</label>
    </ligand>
</feature>
<dbReference type="InterPro" id="IPR011356">
    <property type="entry name" value="Leucine_aapep/pepB"/>
</dbReference>
<dbReference type="GO" id="GO:0005737">
    <property type="term" value="C:cytoplasm"/>
    <property type="evidence" value="ECO:0007669"/>
    <property type="project" value="UniProtKB-SubCell"/>
</dbReference>
<evidence type="ECO:0000313" key="10">
    <source>
        <dbReference type="Proteomes" id="UP000190951"/>
    </source>
</evidence>
<proteinExistence type="inferred from homology"/>
<evidence type="ECO:0000256" key="2">
    <source>
        <dbReference type="ARBA" id="ARBA00000967"/>
    </source>
</evidence>
<dbReference type="PRINTS" id="PR00481">
    <property type="entry name" value="LAMNOPPTDASE"/>
</dbReference>
<dbReference type="PANTHER" id="PTHR11963:SF23">
    <property type="entry name" value="CYTOSOL AMINOPEPTIDASE"/>
    <property type="match status" value="1"/>
</dbReference>
<feature type="binding site" evidence="8">
    <location>
        <position position="337"/>
    </location>
    <ligand>
        <name>Mn(2+)</name>
        <dbReference type="ChEBI" id="CHEBI:29035"/>
        <label>1</label>
    </ligand>
</feature>
<dbReference type="InterPro" id="IPR008283">
    <property type="entry name" value="Peptidase_M17_N"/>
</dbReference>
<comment type="catalytic activity">
    <reaction evidence="1 8">
        <text>Release of an N-terminal amino acid, Xaa-|-Yaa-, in which Xaa is preferably Leu, but may be other amino acids including Pro although not Arg or Lys, and Yaa may be Pro. Amino acid amides and methyl esters are also readily hydrolyzed, but rates on arylamides are exceedingly low.</text>
        <dbReference type="EC" id="3.4.11.1"/>
    </reaction>
</comment>
<comment type="catalytic activity">
    <reaction evidence="2 8">
        <text>Release of an N-terminal amino acid, preferentially leucine, but not glutamic or aspartic acids.</text>
        <dbReference type="EC" id="3.4.11.10"/>
    </reaction>
</comment>
<keyword evidence="8" id="KW-0464">Manganese</keyword>
<evidence type="ECO:0000256" key="5">
    <source>
        <dbReference type="ARBA" id="ARBA00022670"/>
    </source>
</evidence>
<evidence type="ECO:0000256" key="8">
    <source>
        <dbReference type="HAMAP-Rule" id="MF_00181"/>
    </source>
</evidence>
<dbReference type="InterPro" id="IPR000819">
    <property type="entry name" value="Peptidase_M17_C"/>
</dbReference>
<dbReference type="PANTHER" id="PTHR11963">
    <property type="entry name" value="LEUCINE AMINOPEPTIDASE-RELATED"/>
    <property type="match status" value="1"/>
</dbReference>
<evidence type="ECO:0000313" key="9">
    <source>
        <dbReference type="EMBL" id="URZ13442.1"/>
    </source>
</evidence>
<dbReference type="NCBIfam" id="NF002074">
    <property type="entry name" value="PRK00913.1-4"/>
    <property type="match status" value="1"/>
</dbReference>
<feature type="binding site" evidence="8">
    <location>
        <position position="260"/>
    </location>
    <ligand>
        <name>Mn(2+)</name>
        <dbReference type="ChEBI" id="CHEBI:29035"/>
        <label>2</label>
    </ligand>
</feature>
<sequence>MKFGINSFEIETADTVIIPVMKNKVFELDGFENTIKYIFHTKKFKGEVGEIFTFTSSDNDKYKNIIFVGIGSAKEISGEKIRNAFARSIKKCREFLSEKVYVSTTNIEGFKYTEEINAIVEGIEFGDYKFDKYKSDKKPQNNIEICIGNVTTDRVKEAERELNESITLVEATLLARNLVNEPANVMTPEALSKAAGDAGKEYGFEVEVFDKDKIKELNMKAFLSVVAGSEKPPKLIVMRYFGDKESSDTLGLIGKGLTYDSGGYSIKTNEGMLTMKSDMGGGAAVIGAISAIAKRKLKVNVVSVIAAGENLISPAAYKPGDIIGSMAGKTIEVINTDAEGRLTLADAVYYAISREKVTKIVDIATLTGAALSALGITTTAVVTNNKEFYEKLEEASYKSGERVWRLPEFDEYKKLIKSDIADLKNVGGKFAGTITAGLFIGEFIEEKPWLHLDIAGTAWRDNEDGYFSKGGTGAGVRILYYLAQNGY</sequence>
<comment type="subcellular location">
    <subcellularLocation>
        <location evidence="8">Cytoplasm</location>
    </subcellularLocation>
</comment>
<dbReference type="InterPro" id="IPR023042">
    <property type="entry name" value="Peptidase_M17_leu_NH2_pept"/>
</dbReference>
<evidence type="ECO:0000256" key="1">
    <source>
        <dbReference type="ARBA" id="ARBA00000135"/>
    </source>
</evidence>
<evidence type="ECO:0000256" key="6">
    <source>
        <dbReference type="ARBA" id="ARBA00022801"/>
    </source>
</evidence>
<dbReference type="EC" id="3.4.11.1" evidence="8"/>
<reference evidence="9 10" key="1">
    <citation type="submission" date="2022-04" db="EMBL/GenBank/DDBJ databases">
        <title>Genome sequence of C. roseum typestrain.</title>
        <authorList>
            <person name="Poehlein A."/>
            <person name="Schoch T."/>
            <person name="Duerre P."/>
            <person name="Daniel R."/>
        </authorList>
    </citation>
    <scope>NUCLEOTIDE SEQUENCE [LARGE SCALE GENOMIC DNA]</scope>
    <source>
        <strain evidence="9 10">DSM 7320</strain>
    </source>
</reference>
<dbReference type="InterPro" id="IPR043472">
    <property type="entry name" value="Macro_dom-like"/>
</dbReference>
<keyword evidence="5 8" id="KW-0645">Protease</keyword>
<dbReference type="NCBIfam" id="NF002073">
    <property type="entry name" value="PRK00913.1-2"/>
    <property type="match status" value="1"/>
</dbReference>
<feature type="active site" evidence="8">
    <location>
        <position position="341"/>
    </location>
</feature>
<dbReference type="Gene3D" id="3.40.630.10">
    <property type="entry name" value="Zn peptidases"/>
    <property type="match status" value="1"/>
</dbReference>
<name>A0A1S8L2F5_9CLOT</name>
<accession>A0A1S8L2F5</accession>
<gene>
    <name evidence="8 9" type="primary">pepA</name>
    <name evidence="9" type="ORF">CROST_042080</name>
</gene>
<dbReference type="GO" id="GO:0030145">
    <property type="term" value="F:manganese ion binding"/>
    <property type="evidence" value="ECO:0007669"/>
    <property type="project" value="UniProtKB-UniRule"/>
</dbReference>
<dbReference type="Gene3D" id="3.40.220.10">
    <property type="entry name" value="Leucine Aminopeptidase, subunit E, domain 1"/>
    <property type="match status" value="1"/>
</dbReference>
<dbReference type="GO" id="GO:0006508">
    <property type="term" value="P:proteolysis"/>
    <property type="evidence" value="ECO:0007669"/>
    <property type="project" value="UniProtKB-KW"/>
</dbReference>
<organism evidence="9 10">
    <name type="scientific">Clostridium felsineum</name>
    <dbReference type="NCBI Taxonomy" id="36839"/>
    <lineage>
        <taxon>Bacteria</taxon>
        <taxon>Bacillati</taxon>
        <taxon>Bacillota</taxon>
        <taxon>Clostridia</taxon>
        <taxon>Eubacteriales</taxon>
        <taxon>Clostridiaceae</taxon>
        <taxon>Clostridium</taxon>
    </lineage>
</organism>
<dbReference type="AlphaFoldDB" id="A0A1S8L2F5"/>
<keyword evidence="6 8" id="KW-0378">Hydrolase</keyword>
<evidence type="ECO:0000256" key="4">
    <source>
        <dbReference type="ARBA" id="ARBA00022438"/>
    </source>
</evidence>
<feature type="binding site" evidence="8">
    <location>
        <position position="260"/>
    </location>
    <ligand>
        <name>Mn(2+)</name>
        <dbReference type="ChEBI" id="CHEBI:29035"/>
        <label>1</label>
    </ligand>
</feature>
<comment type="similarity">
    <text evidence="3 8">Belongs to the peptidase M17 family.</text>
</comment>
<dbReference type="STRING" id="84029.CROST_29880"/>
<feature type="active site" evidence="8">
    <location>
        <position position="267"/>
    </location>
</feature>
<dbReference type="KEGG" id="crw:CROST_042080"/>
<keyword evidence="8" id="KW-0479">Metal-binding</keyword>
<dbReference type="HAMAP" id="MF_00181">
    <property type="entry name" value="Cytosol_peptidase_M17"/>
    <property type="match status" value="1"/>
</dbReference>
<dbReference type="GO" id="GO:0070006">
    <property type="term" value="F:metalloaminopeptidase activity"/>
    <property type="evidence" value="ECO:0007669"/>
    <property type="project" value="InterPro"/>
</dbReference>
<feature type="binding site" evidence="8">
    <location>
        <position position="339"/>
    </location>
    <ligand>
        <name>Mn(2+)</name>
        <dbReference type="ChEBI" id="CHEBI:29035"/>
        <label>1</label>
    </ligand>
</feature>
<dbReference type="Pfam" id="PF02789">
    <property type="entry name" value="Peptidase_M17_N"/>
    <property type="match status" value="1"/>
</dbReference>
<feature type="binding site" evidence="8">
    <location>
        <position position="278"/>
    </location>
    <ligand>
        <name>Mn(2+)</name>
        <dbReference type="ChEBI" id="CHEBI:29035"/>
        <label>2</label>
    </ligand>
</feature>
<keyword evidence="10" id="KW-1185">Reference proteome</keyword>
<dbReference type="RefSeq" id="WP_077835169.1">
    <property type="nucleotide sequence ID" value="NZ_CP096983.1"/>
</dbReference>
<dbReference type="EMBL" id="CP096983">
    <property type="protein sequence ID" value="URZ13442.1"/>
    <property type="molecule type" value="Genomic_DNA"/>
</dbReference>
<keyword evidence="4 8" id="KW-0031">Aminopeptidase</keyword>
<protein>
    <recommendedName>
        <fullName evidence="8">Probable cytosol aminopeptidase</fullName>
        <ecNumber evidence="8">3.4.11.1</ecNumber>
    </recommendedName>
    <alternativeName>
        <fullName evidence="8">Leucine aminopeptidase</fullName>
        <shortName evidence="8">LAP</shortName>
        <ecNumber evidence="8">3.4.11.10</ecNumber>
    </alternativeName>
    <alternativeName>
        <fullName evidence="8">Leucyl aminopeptidase</fullName>
    </alternativeName>
</protein>
<keyword evidence="8" id="KW-0963">Cytoplasm</keyword>
<dbReference type="SUPFAM" id="SSF53187">
    <property type="entry name" value="Zn-dependent exopeptidases"/>
    <property type="match status" value="1"/>
</dbReference>
<dbReference type="PROSITE" id="PS00631">
    <property type="entry name" value="CYTOSOL_AP"/>
    <property type="match status" value="1"/>
</dbReference>
<dbReference type="EC" id="3.4.11.10" evidence="8"/>